<gene>
    <name evidence="1" type="ORF">Tci_437678</name>
</gene>
<accession>A0A699HQ16</accession>
<sequence>MDQDSAYMVAASNVPMLKPGTQAVNIANGVSTTSTHANVAFSTNIGNLSDAVIYAFPASQPNSLELTHEDLKQIHPDDIEEMDLR</sequence>
<proteinExistence type="predicted"/>
<reference evidence="1" key="1">
    <citation type="journal article" date="2019" name="Sci. Rep.">
        <title>Draft genome of Tanacetum cinerariifolium, the natural source of mosquito coil.</title>
        <authorList>
            <person name="Yamashiro T."/>
            <person name="Shiraishi A."/>
            <person name="Satake H."/>
            <person name="Nakayama K."/>
        </authorList>
    </citation>
    <scope>NUCLEOTIDE SEQUENCE</scope>
</reference>
<evidence type="ECO:0000313" key="1">
    <source>
        <dbReference type="EMBL" id="GEY65704.1"/>
    </source>
</evidence>
<protein>
    <submittedName>
        <fullName evidence="1">Uncharacterized protein</fullName>
    </submittedName>
</protein>
<dbReference type="EMBL" id="BKCJ010197540">
    <property type="protein sequence ID" value="GEY65704.1"/>
    <property type="molecule type" value="Genomic_DNA"/>
</dbReference>
<name>A0A699HQ16_TANCI</name>
<comment type="caution">
    <text evidence="1">The sequence shown here is derived from an EMBL/GenBank/DDBJ whole genome shotgun (WGS) entry which is preliminary data.</text>
</comment>
<dbReference type="AlphaFoldDB" id="A0A699HQ16"/>
<organism evidence="1">
    <name type="scientific">Tanacetum cinerariifolium</name>
    <name type="common">Dalmatian daisy</name>
    <name type="synonym">Chrysanthemum cinerariifolium</name>
    <dbReference type="NCBI Taxonomy" id="118510"/>
    <lineage>
        <taxon>Eukaryota</taxon>
        <taxon>Viridiplantae</taxon>
        <taxon>Streptophyta</taxon>
        <taxon>Embryophyta</taxon>
        <taxon>Tracheophyta</taxon>
        <taxon>Spermatophyta</taxon>
        <taxon>Magnoliopsida</taxon>
        <taxon>eudicotyledons</taxon>
        <taxon>Gunneridae</taxon>
        <taxon>Pentapetalae</taxon>
        <taxon>asterids</taxon>
        <taxon>campanulids</taxon>
        <taxon>Asterales</taxon>
        <taxon>Asteraceae</taxon>
        <taxon>Asteroideae</taxon>
        <taxon>Anthemideae</taxon>
        <taxon>Anthemidinae</taxon>
        <taxon>Tanacetum</taxon>
    </lineage>
</organism>